<keyword evidence="2" id="KW-1133">Transmembrane helix</keyword>
<dbReference type="Proteomes" id="UP000238937">
    <property type="component" value="Unassembled WGS sequence"/>
</dbReference>
<feature type="region of interest" description="Disordered" evidence="1">
    <location>
        <begin position="154"/>
        <end position="181"/>
    </location>
</feature>
<evidence type="ECO:0000256" key="1">
    <source>
        <dbReference type="SAM" id="MobiDB-lite"/>
    </source>
</evidence>
<gene>
    <name evidence="3" type="ORF">C7B77_14475</name>
</gene>
<organism evidence="3 4">
    <name type="scientific">Chamaesiphon polymorphus CCALA 037</name>
    <dbReference type="NCBI Taxonomy" id="2107692"/>
    <lineage>
        <taxon>Bacteria</taxon>
        <taxon>Bacillati</taxon>
        <taxon>Cyanobacteriota</taxon>
        <taxon>Cyanophyceae</taxon>
        <taxon>Gomontiellales</taxon>
        <taxon>Chamaesiphonaceae</taxon>
        <taxon>Chamaesiphon</taxon>
    </lineage>
</organism>
<evidence type="ECO:0000313" key="4">
    <source>
        <dbReference type="Proteomes" id="UP000238937"/>
    </source>
</evidence>
<feature type="compositionally biased region" description="Basic and acidic residues" evidence="1">
    <location>
        <begin position="120"/>
        <end position="130"/>
    </location>
</feature>
<feature type="compositionally biased region" description="Polar residues" evidence="1">
    <location>
        <begin position="14"/>
        <end position="23"/>
    </location>
</feature>
<feature type="transmembrane region" description="Helical" evidence="2">
    <location>
        <begin position="207"/>
        <end position="227"/>
    </location>
</feature>
<dbReference type="AlphaFoldDB" id="A0A2T1GDY4"/>
<feature type="compositionally biased region" description="Basic and acidic residues" evidence="1">
    <location>
        <begin position="24"/>
        <end position="60"/>
    </location>
</feature>
<reference evidence="3 4" key="1">
    <citation type="submission" date="2018-03" db="EMBL/GenBank/DDBJ databases">
        <title>The ancient ancestry and fast evolution of plastids.</title>
        <authorList>
            <person name="Moore K.R."/>
            <person name="Magnabosco C."/>
            <person name="Momper L."/>
            <person name="Gold D.A."/>
            <person name="Bosak T."/>
            <person name="Fournier G.P."/>
        </authorList>
    </citation>
    <scope>NUCLEOTIDE SEQUENCE [LARGE SCALE GENOMIC DNA]</scope>
    <source>
        <strain evidence="3 4">CCALA 037</strain>
    </source>
</reference>
<keyword evidence="2" id="KW-0472">Membrane</keyword>
<protein>
    <submittedName>
        <fullName evidence="3">Uncharacterized protein</fullName>
    </submittedName>
</protein>
<proteinExistence type="predicted"/>
<feature type="region of interest" description="Disordered" evidence="1">
    <location>
        <begin position="1"/>
        <end position="74"/>
    </location>
</feature>
<feature type="region of interest" description="Disordered" evidence="1">
    <location>
        <begin position="95"/>
        <end position="142"/>
    </location>
</feature>
<sequence length="365" mass="40558">MQGLFGRFGKKTPEQSVVANANSRKNEGGKAERRSPLEDEDRKTAALNDWDRSTPNDRDFPSSSIFDDDEETNWDDAETLADDNNRIVYAQPTVPETIPPIPKTTLDLDDWDDALPAPTVRDRNTPEARRNTNPIPLPTNEDIWDDIPLDTKIPLASPPAFSPSTSKSGDRNLRDSSTPDPVNSVVGKWARLMQQFRRILPVQVQQFADAIAIAIIVAFLTVGIWFVDGFFVPKMMPSVANPTPAPVVTPAASPSAETASTPQISPEQVFIEEIEAQLSDLTSQYPDDLVSALSVDLARDRLIVRLNPAWYTIDDELQNSLADRMWQQAQANHFTKLEIQDSQGVSIARSPVVGKHPIILQRRQS</sequence>
<keyword evidence="2" id="KW-0812">Transmembrane</keyword>
<keyword evidence="4" id="KW-1185">Reference proteome</keyword>
<evidence type="ECO:0000313" key="3">
    <source>
        <dbReference type="EMBL" id="PSB55620.1"/>
    </source>
</evidence>
<name>A0A2T1GDY4_9CYAN</name>
<evidence type="ECO:0000256" key="2">
    <source>
        <dbReference type="SAM" id="Phobius"/>
    </source>
</evidence>
<comment type="caution">
    <text evidence="3">The sequence shown here is derived from an EMBL/GenBank/DDBJ whole genome shotgun (WGS) entry which is preliminary data.</text>
</comment>
<accession>A0A2T1GDY4</accession>
<dbReference type="EMBL" id="PVWO01000175">
    <property type="protein sequence ID" value="PSB55620.1"/>
    <property type="molecule type" value="Genomic_DNA"/>
</dbReference>